<feature type="signal peptide" evidence="5">
    <location>
        <begin position="1"/>
        <end position="22"/>
    </location>
</feature>
<dbReference type="GO" id="GO:0001851">
    <property type="term" value="F:complement component C3b binding"/>
    <property type="evidence" value="ECO:0007669"/>
    <property type="project" value="TreeGrafter"/>
</dbReference>
<dbReference type="SMART" id="SM00032">
    <property type="entry name" value="CCP"/>
    <property type="match status" value="13"/>
</dbReference>
<dbReference type="GeneID" id="9945052"/>
<dbReference type="EMBL" id="JH712084">
    <property type="protein sequence ID" value="EFO20860.1"/>
    <property type="molecule type" value="Genomic_DNA"/>
</dbReference>
<dbReference type="CDD" id="cd00033">
    <property type="entry name" value="CCP"/>
    <property type="match status" value="11"/>
</dbReference>
<comment type="caution">
    <text evidence="4">Lacks conserved residue(s) required for the propagation of feature annotation.</text>
</comment>
<feature type="chain" id="PRO_5010210951" description="Sushi domain-containing protein" evidence="5">
    <location>
        <begin position="23"/>
        <end position="1183"/>
    </location>
</feature>
<dbReference type="InterPro" id="IPR051503">
    <property type="entry name" value="ComplSys_Reg/VirEntry_Med"/>
</dbReference>
<dbReference type="AlphaFoldDB" id="A0A1S0TVW4"/>
<sequence length="1183" mass="127981">MPNYNRWIYFTLLIFIIEPVCSRTTTCPPGGYPNNLIPVLIWTKDIDQTSKIYRIGSSELKQEYFTNSSSDEILLNSGIPTACPKPCTYKLSTYIRSIDGVVLHQGNKERTAPPGYVDISEHKELYCARSLGDCGAKTPIYRYKKRNLLINDKGYAYSFRANQLINGYIREHNPICYGWKDSSSKSSDNEVPGTKDPIDCVPIPNVPNGQVIYKPAEASENSETVMMGSFATLRCNEGYKPSMQNEVACITGTWYPMKELGECISVSIETSEGCAPLPPHENGYILYSQRGTSTFPSGTLAYLICNGHYHSVFTKQAQCDHGQWSTVKLGTCQLTTTSSCSPLPAVQNGKVKYLMGNESNVIIGTVAELECSPEYVVNGVDALICESYGWTPAPILGTCQKDIRRRDQREKRQEARPCFTGHPIISNGQLSYSNEPNLLGAYPSETVAIIRCNTGYTIHGALSSTCKDSIWKPPNLGVCILPSATVSVPFQNPCLLGLLTPVGGTITYSTGSTLGPFPSGTVAMLKCVYGIPHGASLAACDNGSWIPPEIGICSLSHFQNSSNIRSVLELASCLNNYPVPENGIVIYSNNAIYPPYPALTTANIRCNPGYAPVGPVIATCQNRIWYPPIATQCIQYDRGSNCVTGIAPPTNGYINYSTGSSKRPFPTETVATMSCDLGFRPVGVTSSTCLNGIWSPPVLGQCVHIGSKLYGVPLDGSISETRAGHCPALVSPVNGWISYSNGAEKGSFPTGTTAIVTCNPNYILLGLSTAVCTNGVFSPLLLAHCVPGPENVDDPLKIGQLPCIPIPKPLNGNLTYSDITAALYASKTTATLVCKLGFVPVGPVDTICMNGQWQPALGFCQQSIIGSGMSQAFISRQCLFELPVVANAKIRYSTGNILPPYDSGTIARLICNSGSTPIGEKFSTCINGSWNPPMLGQCPVNGNDKGHLMFGLKQTVLPLIGCSTSPPVSNGKVYYSNVSKNNMYAVDTVANLVCDDGYILVGRSISYCQSGIWSPWPGVGSCQPYTQEQQQQYTIKPKGACSEVPITPANGMIIYESNESTTWYSNGTSAKLQCNADHKISGKEVTYCRDGFWIPSVGICQPIISTETGDFCEPFNSPPNGKVYYIYNNYTKDYQTGTTAILSCNKGYRVEGETTLMCNKNGWTPNSGFGICIPVDDSFHKHS</sequence>
<dbReference type="OMA" id="STYRYNQ"/>
<dbReference type="Gene3D" id="2.10.70.10">
    <property type="entry name" value="Complement Module, domain 1"/>
    <property type="match status" value="12"/>
</dbReference>
<evidence type="ECO:0000259" key="6">
    <source>
        <dbReference type="PROSITE" id="PS50923"/>
    </source>
</evidence>
<name>A0A1S0TVW4_LOALO</name>
<evidence type="ECO:0000256" key="3">
    <source>
        <dbReference type="ARBA" id="ARBA00023157"/>
    </source>
</evidence>
<evidence type="ECO:0000313" key="7">
    <source>
        <dbReference type="EMBL" id="EFO20860.1"/>
    </source>
</evidence>
<dbReference type="InterPro" id="IPR000436">
    <property type="entry name" value="Sushi_SCR_CCP_dom"/>
</dbReference>
<keyword evidence="3" id="KW-1015">Disulfide bond</keyword>
<evidence type="ECO:0000256" key="4">
    <source>
        <dbReference type="PROSITE-ProRule" id="PRU00302"/>
    </source>
</evidence>
<gene>
    <name evidence="7" type="ORF">LOAG_07630</name>
</gene>
<dbReference type="CTD" id="9945052"/>
<dbReference type="InterPro" id="IPR035976">
    <property type="entry name" value="Sushi/SCR/CCP_sf"/>
</dbReference>
<reference evidence="7" key="1">
    <citation type="submission" date="2012-04" db="EMBL/GenBank/DDBJ databases">
        <title>The Genome Sequence of Loa loa.</title>
        <authorList>
            <consortium name="The Broad Institute Genome Sequencing Platform"/>
            <consortium name="Broad Institute Genome Sequencing Center for Infectious Disease"/>
            <person name="Nutman T.B."/>
            <person name="Fink D.L."/>
            <person name="Russ C."/>
            <person name="Young S."/>
            <person name="Zeng Q."/>
            <person name="Gargeya S."/>
            <person name="Alvarado L."/>
            <person name="Berlin A."/>
            <person name="Chapman S.B."/>
            <person name="Chen Z."/>
            <person name="Freedman E."/>
            <person name="Gellesch M."/>
            <person name="Goldberg J."/>
            <person name="Griggs A."/>
            <person name="Gujja S."/>
            <person name="Heilman E.R."/>
            <person name="Heiman D."/>
            <person name="Howarth C."/>
            <person name="Mehta T."/>
            <person name="Neiman D."/>
            <person name="Pearson M."/>
            <person name="Roberts A."/>
            <person name="Saif S."/>
            <person name="Shea T."/>
            <person name="Shenoy N."/>
            <person name="Sisk P."/>
            <person name="Stolte C."/>
            <person name="Sykes S."/>
            <person name="White J."/>
            <person name="Yandava C."/>
            <person name="Haas B."/>
            <person name="Henn M.R."/>
            <person name="Nusbaum C."/>
            <person name="Birren B."/>
        </authorList>
    </citation>
    <scope>NUCLEOTIDE SEQUENCE [LARGE SCALE GENOMIC DNA]</scope>
</reference>
<protein>
    <recommendedName>
        <fullName evidence="6">Sushi domain-containing protein</fullName>
    </recommendedName>
</protein>
<accession>A0A1S0TVW4</accession>
<proteinExistence type="predicted"/>
<dbReference type="SUPFAM" id="SSF57535">
    <property type="entry name" value="Complement control module/SCR domain"/>
    <property type="match status" value="12"/>
</dbReference>
<feature type="domain" description="Sushi" evidence="6">
    <location>
        <begin position="960"/>
        <end position="1024"/>
    </location>
</feature>
<dbReference type="PANTHER" id="PTHR45785">
    <property type="entry name" value="COMPLEMENT FACTOR H-RELATED"/>
    <property type="match status" value="1"/>
</dbReference>
<dbReference type="Pfam" id="PF00084">
    <property type="entry name" value="Sushi"/>
    <property type="match status" value="8"/>
</dbReference>
<feature type="domain" description="Sushi" evidence="6">
    <location>
        <begin position="1110"/>
        <end position="1174"/>
    </location>
</feature>
<dbReference type="KEGG" id="loa:LOAG_07630"/>
<dbReference type="FunCoup" id="A0A1S0TVW4">
    <property type="interactions" value="150"/>
</dbReference>
<dbReference type="RefSeq" id="XP_003143211.1">
    <property type="nucleotide sequence ID" value="XM_003143163.1"/>
</dbReference>
<dbReference type="OrthoDB" id="6480633at2759"/>
<feature type="domain" description="Sushi" evidence="6">
    <location>
        <begin position="801"/>
        <end position="862"/>
    </location>
</feature>
<keyword evidence="1 4" id="KW-0768">Sushi</keyword>
<dbReference type="InParanoid" id="A0A1S0TVW4"/>
<feature type="domain" description="Sushi" evidence="6">
    <location>
        <begin position="338"/>
        <end position="401"/>
    </location>
</feature>
<feature type="domain" description="Sushi" evidence="6">
    <location>
        <begin position="198"/>
        <end position="265"/>
    </location>
</feature>
<evidence type="ECO:0000256" key="2">
    <source>
        <dbReference type="ARBA" id="ARBA00022729"/>
    </source>
</evidence>
<organism evidence="7">
    <name type="scientific">Loa loa</name>
    <name type="common">Eye worm</name>
    <name type="synonym">Filaria loa</name>
    <dbReference type="NCBI Taxonomy" id="7209"/>
    <lineage>
        <taxon>Eukaryota</taxon>
        <taxon>Metazoa</taxon>
        <taxon>Ecdysozoa</taxon>
        <taxon>Nematoda</taxon>
        <taxon>Chromadorea</taxon>
        <taxon>Rhabditida</taxon>
        <taxon>Spirurina</taxon>
        <taxon>Spiruromorpha</taxon>
        <taxon>Filarioidea</taxon>
        <taxon>Onchocercidae</taxon>
        <taxon>Loa</taxon>
    </lineage>
</organism>
<evidence type="ECO:0000256" key="5">
    <source>
        <dbReference type="SAM" id="SignalP"/>
    </source>
</evidence>
<dbReference type="PROSITE" id="PS50923">
    <property type="entry name" value="SUSHI"/>
    <property type="match status" value="5"/>
</dbReference>
<keyword evidence="2 5" id="KW-0732">Signal</keyword>
<evidence type="ECO:0000256" key="1">
    <source>
        <dbReference type="ARBA" id="ARBA00022659"/>
    </source>
</evidence>
<dbReference type="GO" id="GO:0005615">
    <property type="term" value="C:extracellular space"/>
    <property type="evidence" value="ECO:0007669"/>
    <property type="project" value="TreeGrafter"/>
</dbReference>
<dbReference type="GO" id="GO:0006956">
    <property type="term" value="P:complement activation"/>
    <property type="evidence" value="ECO:0007669"/>
    <property type="project" value="TreeGrafter"/>
</dbReference>
<dbReference type="PANTHER" id="PTHR45785:SF7">
    <property type="entry name" value="COMPLEMENT FACTOR H"/>
    <property type="match status" value="1"/>
</dbReference>